<dbReference type="PROSITE" id="PS50893">
    <property type="entry name" value="ABC_TRANSPORTER_2"/>
    <property type="match status" value="2"/>
</dbReference>
<feature type="compositionally biased region" description="Acidic residues" evidence="14">
    <location>
        <begin position="126"/>
        <end position="136"/>
    </location>
</feature>
<feature type="transmembrane region" description="Helical" evidence="15">
    <location>
        <begin position="1497"/>
        <end position="1517"/>
    </location>
</feature>
<comment type="similarity">
    <text evidence="2">Belongs to the ABC transporter superfamily. ABCG family. PDR (TC 3.A.1.205) subfamily.</text>
</comment>
<dbReference type="SUPFAM" id="SSF52540">
    <property type="entry name" value="P-loop containing nucleoside triphosphate hydrolases"/>
    <property type="match status" value="2"/>
</dbReference>
<dbReference type="FunFam" id="3.40.50.300:FF:000054">
    <property type="entry name" value="ABC multidrug transporter atrF"/>
    <property type="match status" value="1"/>
</dbReference>
<keyword evidence="6" id="KW-0677">Repeat</keyword>
<evidence type="ECO:0000313" key="18">
    <source>
        <dbReference type="Proteomes" id="UP001152646"/>
    </source>
</evidence>
<feature type="region of interest" description="Disordered" evidence="14">
    <location>
        <begin position="1"/>
        <end position="136"/>
    </location>
</feature>
<feature type="transmembrane region" description="Helical" evidence="15">
    <location>
        <begin position="811"/>
        <end position="844"/>
    </location>
</feature>
<feature type="compositionally biased region" description="Low complexity" evidence="14">
    <location>
        <begin position="56"/>
        <end position="69"/>
    </location>
</feature>
<comment type="subcellular location">
    <subcellularLocation>
        <location evidence="1">Cell membrane</location>
        <topology evidence="1">Multi-pass membrane protein</topology>
    </subcellularLocation>
</comment>
<feature type="compositionally biased region" description="Basic residues" evidence="14">
    <location>
        <begin position="103"/>
        <end position="121"/>
    </location>
</feature>
<dbReference type="InterPro" id="IPR010929">
    <property type="entry name" value="PDR_CDR_ABC"/>
</dbReference>
<feature type="transmembrane region" description="Helical" evidence="15">
    <location>
        <begin position="1264"/>
        <end position="1281"/>
    </location>
</feature>
<feature type="compositionally biased region" description="Low complexity" evidence="14">
    <location>
        <begin position="8"/>
        <end position="28"/>
    </location>
</feature>
<organism evidence="17 18">
    <name type="scientific">Penicillium salamii</name>
    <dbReference type="NCBI Taxonomy" id="1612424"/>
    <lineage>
        <taxon>Eukaryota</taxon>
        <taxon>Fungi</taxon>
        <taxon>Dikarya</taxon>
        <taxon>Ascomycota</taxon>
        <taxon>Pezizomycotina</taxon>
        <taxon>Eurotiomycetes</taxon>
        <taxon>Eurotiomycetidae</taxon>
        <taxon>Eurotiales</taxon>
        <taxon>Aspergillaceae</taxon>
        <taxon>Penicillium</taxon>
    </lineage>
</organism>
<feature type="transmembrane region" description="Helical" evidence="15">
    <location>
        <begin position="1341"/>
        <end position="1359"/>
    </location>
</feature>
<feature type="transmembrane region" description="Helical" evidence="15">
    <location>
        <begin position="634"/>
        <end position="657"/>
    </location>
</feature>
<dbReference type="InterPro" id="IPR034001">
    <property type="entry name" value="ABCG_PDR_1"/>
</dbReference>
<evidence type="ECO:0000256" key="11">
    <source>
        <dbReference type="ARBA" id="ARBA00023180"/>
    </source>
</evidence>
<proteinExistence type="inferred from homology"/>
<dbReference type="Pfam" id="PF01061">
    <property type="entry name" value="ABC2_membrane"/>
    <property type="match status" value="2"/>
</dbReference>
<feature type="domain" description="ABC transporter" evidence="16">
    <location>
        <begin position="204"/>
        <end position="446"/>
    </location>
</feature>
<dbReference type="InterPro" id="IPR003439">
    <property type="entry name" value="ABC_transporter-like_ATP-bd"/>
</dbReference>
<dbReference type="Pfam" id="PF00106">
    <property type="entry name" value="adh_short"/>
    <property type="match status" value="1"/>
</dbReference>
<feature type="transmembrane region" description="Helical" evidence="15">
    <location>
        <begin position="669"/>
        <end position="688"/>
    </location>
</feature>
<dbReference type="InterPro" id="IPR017871">
    <property type="entry name" value="ABC_transporter-like_CS"/>
</dbReference>
<dbReference type="Proteomes" id="UP001152646">
    <property type="component" value="Unassembled WGS sequence"/>
</dbReference>
<comment type="catalytic activity">
    <reaction evidence="12">
        <text>voriconazole(in) + ATP + H2O = voriconazole(out) + ADP + phosphate + H(+)</text>
        <dbReference type="Rhea" id="RHEA:61912"/>
        <dbReference type="ChEBI" id="CHEBI:10023"/>
        <dbReference type="ChEBI" id="CHEBI:15377"/>
        <dbReference type="ChEBI" id="CHEBI:15378"/>
        <dbReference type="ChEBI" id="CHEBI:30616"/>
        <dbReference type="ChEBI" id="CHEBI:43474"/>
        <dbReference type="ChEBI" id="CHEBI:456216"/>
    </reaction>
    <physiologicalReaction direction="left-to-right" evidence="12">
        <dbReference type="Rhea" id="RHEA:61913"/>
    </physiologicalReaction>
</comment>
<sequence>MEGHSEQSHSQSHATQSHSVSHSQTYTSNTMQQSSSNDQEFESANEVDTTADLKPTSTSSSTVSSSVNSQDGRWGEAEIGKPVSRSGAMEDIQDMRRELTRLSLHRTRSTTKTGKSGRRKSRADEEKAEESEAEEDDFDLGQFLVGGHLERRTTTGEPAKKVGVVFKNLTVQGIETGASFVRTLPHAVVGTFGPDLYNLVCRFVPQLHFGKKPPVRDLIHDFNGAVREGEMMLVLGRPGAGCTTFLKAIANDRGAFAGVSGEVSYGGLSAEDQNKHFRGEVNYNPEDDQHFPSLTVWQTLKFSLINKTRKHDRESIPVIIDALLKMFGISHTKNTFVGNEYVRGVSGGERKRVSIAETLATKSSVVCWDNSTRGLDASTALDYAKSLRIMTDVSKRTTFVTLYQAGESIYELMDKVMVIDEGRMLYQGPANQARQYFIDLGFYCPPQSTTADFLTSLCDPNAREFQAGREASTPKTAQALEQVFRDSQAHKAIWEDVCGYEKRLQDTEQEDTRRFQSTVAQSKSKTVSKKSPYTVSLVRQVMACVQREFWLLWGDKTSLYTKYFIIISNALIVSSLFYGESMDTSGAFSRGGALFFAILFLGWLQLTELMPAVSGRGIVARHKDYAFYRPSAVSIARVVVDFPAIFCMVVPFSIIVYFMTGLDVSASKFFIFFLIVYTNTMCITALYRMFAALSPTIDDAVRFSGIGLNLLIIFVGYVIPKQSLIKDSIWFGWLFYVNPISYSYEAVLTNEFSDRVMECAPSQLIPQGPGVNPQYQGCALTGSSLNAKSVDGAQYLTSNFQFTRSHLWRNFGVVIAWTVLYILVTVIASEVLSFVGGGGGALVFKKSKRAKQVAAQAKGNDEEKVASTEDNAALARGKASSSADDVTFNRLSSSERCFTWENVEYTVPYGNGTRKLLNGVNGYAKPGVMIALMGASGAGKTTLLNTLAQRQKMGVVTGDMLVDGHKLGTDFQRGTGFCEQMDLHDNTSTIREAFEFSAILRQPRDVPRQEKIDYVDRIIDLLELEEIQDAIIGSLNVEQKKRVTIGVELAAKPSLLLFLDEPTSGLDSQAAFSIVRFLKKLSQAGQAIVCTIHQPSSMLIQQFDMILALNPGGNTFYFGPVGKDGASVIKYFGDRGFHCPPSKNVAEFILETAAKGTQRNGKQVDWNEEWRNSEQNRDMLSEIERIRSERSKVPIEDSGSSHYEFAAPTATQTMELTKRLFRNYWRDPSYYYGKLFVSVIIGIFNGFTFYMLPNTVASMQNRMFSVFLIILIPPIVLNSIVPKFYINRALWEAREYPSRIYGWVAFCTANVVCEIPAAIISGLIYWLLWYYPVGFPTDSSTAGYVFLMSMLFFLFQASWGQWICAFAPSFTVISNVLPFFFVMVNLFNGIVRPYADYPVFWKYWMYYVNPTTWWMRGVLSAVLPDVQIECATQEATHFDPPPGQTCAQYAGDFVSSIAKVGKLIDPNATSDCQYCPYETGADYMTNLNVHDGDKWRCFGIFLAFVIINWVLVYFFIYTVRVRGWSFGIGSLFGAAGLMIDRIKGLGSTDGIGLSTAKHLTTQGHTVILHARNSLRAQETQKALPSAPILIADLRSITETKNLAAEANKHGPFDTIIHNAGIGFGATSSKEITADGISAVFAVNTLAPYILTCLMDRPGRLLFMSSDSHYGGDNSLRGIRTSASYGDSKLHDMMLANAFARRWGGVNVVSMHPGWVRTKMGGSMAPGGLGEPTVALAEWAVGVGELGRLRSGCFFSPAGEERPDEAAGDLGKQEELLEICGEVSGVEVPV</sequence>
<keyword evidence="11" id="KW-0325">Glycoprotein</keyword>
<feature type="compositionally biased region" description="Polar residues" evidence="14">
    <location>
        <begin position="29"/>
        <end position="38"/>
    </location>
</feature>
<evidence type="ECO:0000256" key="6">
    <source>
        <dbReference type="ARBA" id="ARBA00022737"/>
    </source>
</evidence>
<dbReference type="Pfam" id="PF14510">
    <property type="entry name" value="ABC_trans_N"/>
    <property type="match status" value="1"/>
</dbReference>
<dbReference type="CDD" id="cd03232">
    <property type="entry name" value="ABCG_PDR_domain2"/>
    <property type="match status" value="1"/>
</dbReference>
<evidence type="ECO:0000256" key="15">
    <source>
        <dbReference type="SAM" id="Phobius"/>
    </source>
</evidence>
<reference evidence="17" key="1">
    <citation type="submission" date="2021-07" db="EMBL/GenBank/DDBJ databases">
        <authorList>
            <person name="Branca A.L. A."/>
        </authorList>
    </citation>
    <scope>NUCLEOTIDE SEQUENCE</scope>
</reference>
<dbReference type="InterPro" id="IPR003593">
    <property type="entry name" value="AAA+_ATPase"/>
</dbReference>
<accession>A0A9W4NDF6</accession>
<evidence type="ECO:0000256" key="13">
    <source>
        <dbReference type="ARBA" id="ARBA00069001"/>
    </source>
</evidence>
<evidence type="ECO:0000256" key="14">
    <source>
        <dbReference type="SAM" id="MobiDB-lite"/>
    </source>
</evidence>
<feature type="transmembrane region" description="Helical" evidence="15">
    <location>
        <begin position="1301"/>
        <end position="1329"/>
    </location>
</feature>
<keyword evidence="10 15" id="KW-0472">Membrane</keyword>
<evidence type="ECO:0000259" key="16">
    <source>
        <dbReference type="PROSITE" id="PS50893"/>
    </source>
</evidence>
<dbReference type="EMBL" id="CAJVPA010000166">
    <property type="protein sequence ID" value="CAG8365157.1"/>
    <property type="molecule type" value="Genomic_DNA"/>
</dbReference>
<dbReference type="InterPro" id="IPR036291">
    <property type="entry name" value="NAD(P)-bd_dom_sf"/>
</dbReference>
<dbReference type="PROSITE" id="PS00211">
    <property type="entry name" value="ABC_TRANSPORTER_1"/>
    <property type="match status" value="1"/>
</dbReference>
<evidence type="ECO:0000256" key="9">
    <source>
        <dbReference type="ARBA" id="ARBA00022989"/>
    </source>
</evidence>
<dbReference type="GO" id="GO:0140359">
    <property type="term" value="F:ABC-type transporter activity"/>
    <property type="evidence" value="ECO:0007669"/>
    <property type="project" value="InterPro"/>
</dbReference>
<comment type="caution">
    <text evidence="17">The sequence shown here is derived from an EMBL/GenBank/DDBJ whole genome shotgun (WGS) entry which is preliminary data.</text>
</comment>
<dbReference type="SUPFAM" id="SSF51735">
    <property type="entry name" value="NAD(P)-binding Rossmann-fold domains"/>
    <property type="match status" value="1"/>
</dbReference>
<evidence type="ECO:0000256" key="10">
    <source>
        <dbReference type="ARBA" id="ARBA00023136"/>
    </source>
</evidence>
<keyword evidence="8" id="KW-0067">ATP-binding</keyword>
<keyword evidence="3" id="KW-0813">Transport</keyword>
<feature type="transmembrane region" description="Helical" evidence="15">
    <location>
        <begin position="560"/>
        <end position="579"/>
    </location>
</feature>
<dbReference type="OrthoDB" id="245989at2759"/>
<keyword evidence="5 15" id="KW-0812">Transmembrane</keyword>
<evidence type="ECO:0000256" key="1">
    <source>
        <dbReference type="ARBA" id="ARBA00004651"/>
    </source>
</evidence>
<dbReference type="Pfam" id="PF06422">
    <property type="entry name" value="PDR_CDR"/>
    <property type="match status" value="1"/>
</dbReference>
<feature type="transmembrane region" description="Helical" evidence="15">
    <location>
        <begin position="1365"/>
        <end position="1387"/>
    </location>
</feature>
<feature type="domain" description="ABC transporter" evidence="16">
    <location>
        <begin position="898"/>
        <end position="1136"/>
    </location>
</feature>
<feature type="transmembrane region" description="Helical" evidence="15">
    <location>
        <begin position="591"/>
        <end position="614"/>
    </location>
</feature>
<evidence type="ECO:0000256" key="3">
    <source>
        <dbReference type="ARBA" id="ARBA00022448"/>
    </source>
</evidence>
<keyword evidence="9 15" id="KW-1133">Transmembrane helix</keyword>
<feature type="transmembrane region" description="Helical" evidence="15">
    <location>
        <begin position="1230"/>
        <end position="1252"/>
    </location>
</feature>
<dbReference type="CDD" id="cd03233">
    <property type="entry name" value="ABCG_PDR_domain1"/>
    <property type="match status" value="1"/>
</dbReference>
<feature type="transmembrane region" description="Helical" evidence="15">
    <location>
        <begin position="700"/>
        <end position="719"/>
    </location>
</feature>
<dbReference type="InterPro" id="IPR029481">
    <property type="entry name" value="ABC_trans_N"/>
</dbReference>
<dbReference type="InterPro" id="IPR027417">
    <property type="entry name" value="P-loop_NTPase"/>
</dbReference>
<evidence type="ECO:0000256" key="4">
    <source>
        <dbReference type="ARBA" id="ARBA00022475"/>
    </source>
</evidence>
<dbReference type="PANTHER" id="PTHR19241">
    <property type="entry name" value="ATP-BINDING CASSETTE TRANSPORTER"/>
    <property type="match status" value="1"/>
</dbReference>
<evidence type="ECO:0000256" key="8">
    <source>
        <dbReference type="ARBA" id="ARBA00022840"/>
    </source>
</evidence>
<dbReference type="SMART" id="SM00382">
    <property type="entry name" value="AAA"/>
    <property type="match status" value="2"/>
</dbReference>
<dbReference type="Gene3D" id="3.40.50.300">
    <property type="entry name" value="P-loop containing nucleotide triphosphate hydrolases"/>
    <property type="match status" value="2"/>
</dbReference>
<evidence type="ECO:0000256" key="7">
    <source>
        <dbReference type="ARBA" id="ARBA00022741"/>
    </source>
</evidence>
<evidence type="ECO:0000256" key="12">
    <source>
        <dbReference type="ARBA" id="ARBA00047823"/>
    </source>
</evidence>
<dbReference type="GO" id="GO:0016887">
    <property type="term" value="F:ATP hydrolysis activity"/>
    <property type="evidence" value="ECO:0007669"/>
    <property type="project" value="InterPro"/>
</dbReference>
<dbReference type="Gene3D" id="3.40.50.720">
    <property type="entry name" value="NAD(P)-binding Rossmann-like Domain"/>
    <property type="match status" value="1"/>
</dbReference>
<gene>
    <name evidence="17" type="ORF">PSALAMII_LOCUS4284</name>
</gene>
<keyword evidence="4" id="KW-1003">Cell membrane</keyword>
<evidence type="ECO:0000256" key="2">
    <source>
        <dbReference type="ARBA" id="ARBA00006012"/>
    </source>
</evidence>
<dbReference type="InterPro" id="IPR034003">
    <property type="entry name" value="ABCG_PDR_2"/>
</dbReference>
<dbReference type="GO" id="GO:0005524">
    <property type="term" value="F:ATP binding"/>
    <property type="evidence" value="ECO:0007669"/>
    <property type="project" value="UniProtKB-KW"/>
</dbReference>
<dbReference type="GO" id="GO:0005886">
    <property type="term" value="C:plasma membrane"/>
    <property type="evidence" value="ECO:0007669"/>
    <property type="project" value="UniProtKB-SubCell"/>
</dbReference>
<evidence type="ECO:0000256" key="5">
    <source>
        <dbReference type="ARBA" id="ARBA00022692"/>
    </source>
</evidence>
<dbReference type="FunFam" id="3.40.50.300:FF:001650">
    <property type="entry name" value="ABC drug exporter AtrF"/>
    <property type="match status" value="1"/>
</dbReference>
<keyword evidence="7" id="KW-0547">Nucleotide-binding</keyword>
<evidence type="ECO:0000313" key="17">
    <source>
        <dbReference type="EMBL" id="CAG8365157.1"/>
    </source>
</evidence>
<dbReference type="InterPro" id="IPR002347">
    <property type="entry name" value="SDR_fam"/>
</dbReference>
<dbReference type="InterPro" id="IPR013525">
    <property type="entry name" value="ABC2_TM"/>
</dbReference>
<dbReference type="Pfam" id="PF00005">
    <property type="entry name" value="ABC_tran"/>
    <property type="match status" value="2"/>
</dbReference>
<protein>
    <recommendedName>
        <fullName evidence="13">ABC multidrug transporter atrF</fullName>
    </recommendedName>
</protein>
<name>A0A9W4NDF6_9EURO</name>